<feature type="compositionally biased region" description="Polar residues" evidence="1">
    <location>
        <begin position="91"/>
        <end position="100"/>
    </location>
</feature>
<proteinExistence type="predicted"/>
<evidence type="ECO:0000256" key="2">
    <source>
        <dbReference type="SAM" id="Phobius"/>
    </source>
</evidence>
<evidence type="ECO:0000256" key="1">
    <source>
        <dbReference type="SAM" id="MobiDB-lite"/>
    </source>
</evidence>
<keyword evidence="4" id="KW-1185">Reference proteome</keyword>
<organism evidence="3 4">
    <name type="scientific">Rhypophila decipiens</name>
    <dbReference type="NCBI Taxonomy" id="261697"/>
    <lineage>
        <taxon>Eukaryota</taxon>
        <taxon>Fungi</taxon>
        <taxon>Dikarya</taxon>
        <taxon>Ascomycota</taxon>
        <taxon>Pezizomycotina</taxon>
        <taxon>Sordariomycetes</taxon>
        <taxon>Sordariomycetidae</taxon>
        <taxon>Sordariales</taxon>
        <taxon>Naviculisporaceae</taxon>
        <taxon>Rhypophila</taxon>
    </lineage>
</organism>
<dbReference type="AlphaFoldDB" id="A0AAN6XTF5"/>
<accession>A0AAN6XTF5</accession>
<dbReference type="EMBL" id="MU858452">
    <property type="protein sequence ID" value="KAK4206276.1"/>
    <property type="molecule type" value="Genomic_DNA"/>
</dbReference>
<protein>
    <submittedName>
        <fullName evidence="3">Uncharacterized protein</fullName>
    </submittedName>
</protein>
<feature type="transmembrane region" description="Helical" evidence="2">
    <location>
        <begin position="47"/>
        <end position="72"/>
    </location>
</feature>
<sequence>MNFRNGNTVPWFKLFLSPDIIHVDFNLPFLPSQMTDFLNHADGVKELVSVIVVSIIMITLLTFAISTFHWLARCFYRLVVRLLLPPWDPSEPSTTPSTAKGITPPEARQDHPVRGQEQAPPLASNRRIAVFNINLPLNHGIRRTSGCSHCGAGHRQASLAIDADQVNDLDYYSDAEVVQQLERRSEFTKLT</sequence>
<evidence type="ECO:0000313" key="3">
    <source>
        <dbReference type="EMBL" id="KAK4206276.1"/>
    </source>
</evidence>
<keyword evidence="2" id="KW-0812">Transmembrane</keyword>
<dbReference type="Proteomes" id="UP001301769">
    <property type="component" value="Unassembled WGS sequence"/>
</dbReference>
<reference evidence="3" key="2">
    <citation type="submission" date="2023-05" db="EMBL/GenBank/DDBJ databases">
        <authorList>
            <consortium name="Lawrence Berkeley National Laboratory"/>
            <person name="Steindorff A."/>
            <person name="Hensen N."/>
            <person name="Bonometti L."/>
            <person name="Westerberg I."/>
            <person name="Brannstrom I.O."/>
            <person name="Guillou S."/>
            <person name="Cros-Aarteil S."/>
            <person name="Calhoun S."/>
            <person name="Haridas S."/>
            <person name="Kuo A."/>
            <person name="Mondo S."/>
            <person name="Pangilinan J."/>
            <person name="Riley R."/>
            <person name="Labutti K."/>
            <person name="Andreopoulos B."/>
            <person name="Lipzen A."/>
            <person name="Chen C."/>
            <person name="Yanf M."/>
            <person name="Daum C."/>
            <person name="Ng V."/>
            <person name="Clum A."/>
            <person name="Ohm R."/>
            <person name="Martin F."/>
            <person name="Silar P."/>
            <person name="Natvig D."/>
            <person name="Lalanne C."/>
            <person name="Gautier V."/>
            <person name="Ament-Velasquez S.L."/>
            <person name="Kruys A."/>
            <person name="Hutchinson M.I."/>
            <person name="Powell A.J."/>
            <person name="Barry K."/>
            <person name="Miller A.N."/>
            <person name="Grigoriev I.V."/>
            <person name="Debuchy R."/>
            <person name="Gladieux P."/>
            <person name="Thoren M.H."/>
            <person name="Johannesson H."/>
        </authorList>
    </citation>
    <scope>NUCLEOTIDE SEQUENCE</scope>
    <source>
        <strain evidence="3">PSN293</strain>
    </source>
</reference>
<keyword evidence="2" id="KW-0472">Membrane</keyword>
<comment type="caution">
    <text evidence="3">The sequence shown here is derived from an EMBL/GenBank/DDBJ whole genome shotgun (WGS) entry which is preliminary data.</text>
</comment>
<reference evidence="3" key="1">
    <citation type="journal article" date="2023" name="Mol. Phylogenet. Evol.">
        <title>Genome-scale phylogeny and comparative genomics of the fungal order Sordariales.</title>
        <authorList>
            <person name="Hensen N."/>
            <person name="Bonometti L."/>
            <person name="Westerberg I."/>
            <person name="Brannstrom I.O."/>
            <person name="Guillou S."/>
            <person name="Cros-Aarteil S."/>
            <person name="Calhoun S."/>
            <person name="Haridas S."/>
            <person name="Kuo A."/>
            <person name="Mondo S."/>
            <person name="Pangilinan J."/>
            <person name="Riley R."/>
            <person name="LaButti K."/>
            <person name="Andreopoulos B."/>
            <person name="Lipzen A."/>
            <person name="Chen C."/>
            <person name="Yan M."/>
            <person name="Daum C."/>
            <person name="Ng V."/>
            <person name="Clum A."/>
            <person name="Steindorff A."/>
            <person name="Ohm R.A."/>
            <person name="Martin F."/>
            <person name="Silar P."/>
            <person name="Natvig D.O."/>
            <person name="Lalanne C."/>
            <person name="Gautier V."/>
            <person name="Ament-Velasquez S.L."/>
            <person name="Kruys A."/>
            <person name="Hutchinson M.I."/>
            <person name="Powell A.J."/>
            <person name="Barry K."/>
            <person name="Miller A.N."/>
            <person name="Grigoriev I.V."/>
            <person name="Debuchy R."/>
            <person name="Gladieux P."/>
            <person name="Hiltunen Thoren M."/>
            <person name="Johannesson H."/>
        </authorList>
    </citation>
    <scope>NUCLEOTIDE SEQUENCE</scope>
    <source>
        <strain evidence="3">PSN293</strain>
    </source>
</reference>
<name>A0AAN6XTF5_9PEZI</name>
<gene>
    <name evidence="3" type="ORF">QBC37DRAFT_393554</name>
</gene>
<keyword evidence="2" id="KW-1133">Transmembrane helix</keyword>
<evidence type="ECO:0000313" key="4">
    <source>
        <dbReference type="Proteomes" id="UP001301769"/>
    </source>
</evidence>
<feature type="region of interest" description="Disordered" evidence="1">
    <location>
        <begin position="89"/>
        <end position="121"/>
    </location>
</feature>